<comment type="caution">
    <text evidence="2">The sequence shown here is derived from an EMBL/GenBank/DDBJ whole genome shotgun (WGS) entry which is preliminary data.</text>
</comment>
<dbReference type="RefSeq" id="WP_194224535.1">
    <property type="nucleotide sequence ID" value="NZ_JBHSGN010000156.1"/>
</dbReference>
<accession>A0ABV9L2Y3</accession>
<dbReference type="SUPFAM" id="SSF56300">
    <property type="entry name" value="Metallo-dependent phosphatases"/>
    <property type="match status" value="1"/>
</dbReference>
<evidence type="ECO:0000313" key="2">
    <source>
        <dbReference type="EMBL" id="MFC4676715.1"/>
    </source>
</evidence>
<name>A0ABV9L2Y3_9BACT</name>
<dbReference type="EMBL" id="JBHSGN010000156">
    <property type="protein sequence ID" value="MFC4676715.1"/>
    <property type="molecule type" value="Genomic_DNA"/>
</dbReference>
<dbReference type="InterPro" id="IPR029052">
    <property type="entry name" value="Metallo-depent_PP-like"/>
</dbReference>
<dbReference type="Gene3D" id="3.60.21.10">
    <property type="match status" value="1"/>
</dbReference>
<protein>
    <submittedName>
        <fullName evidence="2">Metallophosphoesterase</fullName>
    </submittedName>
</protein>
<organism evidence="2 3">
    <name type="scientific">Dysgonomonas termitidis</name>
    <dbReference type="NCBI Taxonomy" id="1516126"/>
    <lineage>
        <taxon>Bacteria</taxon>
        <taxon>Pseudomonadati</taxon>
        <taxon>Bacteroidota</taxon>
        <taxon>Bacteroidia</taxon>
        <taxon>Bacteroidales</taxon>
        <taxon>Dysgonomonadaceae</taxon>
        <taxon>Dysgonomonas</taxon>
    </lineage>
</organism>
<dbReference type="Pfam" id="PF00149">
    <property type="entry name" value="Metallophos"/>
    <property type="match status" value="1"/>
</dbReference>
<keyword evidence="3" id="KW-1185">Reference proteome</keyword>
<feature type="domain" description="Calcineurin-like phosphoesterase" evidence="1">
    <location>
        <begin position="104"/>
        <end position="324"/>
    </location>
</feature>
<gene>
    <name evidence="2" type="ORF">ACFO6W_23825</name>
</gene>
<dbReference type="InterPro" id="IPR004843">
    <property type="entry name" value="Calcineurin-like_PHP"/>
</dbReference>
<sequence length="369" mass="42370">MRYFVTSVLLILIIIFTNSCVTDTRHAITSCGDGPYLFMKGDSAMVITQKRDGIFDSLYFSNSELQNLTFRYEFDGIPYPALSFNIDSQSVNIHKKGIFPMPDKVLAVSDIEGNYEKYYDLLLANNVIDSLYKWTFGKGHLVIIGDLVDRGNYVTQCLWLTYYLEKEAKRNGGEVHYLLGNHEQLLLSGYDNYCAQKYKDIFKSLHTNVSHMYSKQTKLGEWIRSKSSIIKIGDYIFVHAGISPSVLKYNLTMEKINFEVSRAIDTNDFKTDESLELLTQEGILWYRGLIEDDDNKQYKKATEAQVNDILMYFEGKSIVIGHTPIDSISKDYGGKVIRIDVDHYENSSALYIENGIQYIVDNKGQKRNF</sequence>
<dbReference type="PANTHER" id="PTHR46546:SF4">
    <property type="entry name" value="SHEWANELLA-LIKE PROTEIN PHOSPHATASE 1"/>
    <property type="match status" value="1"/>
</dbReference>
<proteinExistence type="predicted"/>
<evidence type="ECO:0000313" key="3">
    <source>
        <dbReference type="Proteomes" id="UP001596023"/>
    </source>
</evidence>
<dbReference type="PANTHER" id="PTHR46546">
    <property type="entry name" value="SHEWANELLA-LIKE PROTEIN PHOSPHATASE 1"/>
    <property type="match status" value="1"/>
</dbReference>
<evidence type="ECO:0000259" key="1">
    <source>
        <dbReference type="Pfam" id="PF00149"/>
    </source>
</evidence>
<reference evidence="3" key="1">
    <citation type="journal article" date="2019" name="Int. J. Syst. Evol. Microbiol.">
        <title>The Global Catalogue of Microorganisms (GCM) 10K type strain sequencing project: providing services to taxonomists for standard genome sequencing and annotation.</title>
        <authorList>
            <consortium name="The Broad Institute Genomics Platform"/>
            <consortium name="The Broad Institute Genome Sequencing Center for Infectious Disease"/>
            <person name="Wu L."/>
            <person name="Ma J."/>
        </authorList>
    </citation>
    <scope>NUCLEOTIDE SEQUENCE [LARGE SCALE GENOMIC DNA]</scope>
    <source>
        <strain evidence="3">CCUG 66188</strain>
    </source>
</reference>
<dbReference type="Proteomes" id="UP001596023">
    <property type="component" value="Unassembled WGS sequence"/>
</dbReference>